<accession>A0ABS2T044</accession>
<dbReference type="InterPro" id="IPR036388">
    <property type="entry name" value="WH-like_DNA-bd_sf"/>
</dbReference>
<dbReference type="EMBL" id="JAFBCV010000023">
    <property type="protein sequence ID" value="MBM7841148.1"/>
    <property type="molecule type" value="Genomic_DNA"/>
</dbReference>
<dbReference type="PANTHER" id="PTHR33221">
    <property type="entry name" value="WINGED HELIX-TURN-HELIX TRANSCRIPTIONAL REGULATOR, RRF2 FAMILY"/>
    <property type="match status" value="1"/>
</dbReference>
<dbReference type="Proteomes" id="UP001179280">
    <property type="component" value="Unassembled WGS sequence"/>
</dbReference>
<dbReference type="InterPro" id="IPR030489">
    <property type="entry name" value="TR_Rrf2-type_CS"/>
</dbReference>
<dbReference type="InterPro" id="IPR000944">
    <property type="entry name" value="Tscrpt_reg_Rrf2"/>
</dbReference>
<evidence type="ECO:0000313" key="2">
    <source>
        <dbReference type="Proteomes" id="UP001179280"/>
    </source>
</evidence>
<name>A0ABS2T044_9BACI</name>
<evidence type="ECO:0000313" key="1">
    <source>
        <dbReference type="EMBL" id="MBM7841148.1"/>
    </source>
</evidence>
<dbReference type="NCBIfam" id="TIGR00738">
    <property type="entry name" value="rrf2_super"/>
    <property type="match status" value="1"/>
</dbReference>
<proteinExistence type="predicted"/>
<dbReference type="Pfam" id="PF02082">
    <property type="entry name" value="Rrf2"/>
    <property type="match status" value="1"/>
</dbReference>
<dbReference type="RefSeq" id="WP_035421876.1">
    <property type="nucleotide sequence ID" value="NZ_JAFBCV010000023.1"/>
</dbReference>
<sequence length="168" mass="18411">MKIKSGVEQAVCILVILATQKGKQHVKSDTISSRINVSPSYLKKVMRKLVVGRLITSAPGNSGGFSLARSPETISMLDILKAIEGEDPFLKTEGLIQRVFPETDAAKVGSERLETIFTNAQKAYHDSLKQTSLAEAILTTLDRDSMELVDWNHSLGAPDLEMLRAKKS</sequence>
<gene>
    <name evidence="1" type="ORF">JOC54_004449</name>
</gene>
<reference evidence="1" key="1">
    <citation type="submission" date="2021-01" db="EMBL/GenBank/DDBJ databases">
        <title>Genomic Encyclopedia of Type Strains, Phase IV (KMG-IV): sequencing the most valuable type-strain genomes for metagenomic binning, comparative biology and taxonomic classification.</title>
        <authorList>
            <person name="Goeker M."/>
        </authorList>
    </citation>
    <scope>NUCLEOTIDE SEQUENCE</scope>
    <source>
        <strain evidence="1">DSM 21943</strain>
    </source>
</reference>
<protein>
    <submittedName>
        <fullName evidence="1">Rrf2 family protein</fullName>
    </submittedName>
</protein>
<keyword evidence="2" id="KW-1185">Reference proteome</keyword>
<comment type="caution">
    <text evidence="1">The sequence shown here is derived from an EMBL/GenBank/DDBJ whole genome shotgun (WGS) entry which is preliminary data.</text>
</comment>
<dbReference type="PROSITE" id="PS51197">
    <property type="entry name" value="HTH_RRF2_2"/>
    <property type="match status" value="1"/>
</dbReference>
<dbReference type="Gene3D" id="1.10.10.10">
    <property type="entry name" value="Winged helix-like DNA-binding domain superfamily/Winged helix DNA-binding domain"/>
    <property type="match status" value="1"/>
</dbReference>
<organism evidence="1 2">
    <name type="scientific">Shouchella xiaoxiensis</name>
    <dbReference type="NCBI Taxonomy" id="766895"/>
    <lineage>
        <taxon>Bacteria</taxon>
        <taxon>Bacillati</taxon>
        <taxon>Bacillota</taxon>
        <taxon>Bacilli</taxon>
        <taxon>Bacillales</taxon>
        <taxon>Bacillaceae</taxon>
        <taxon>Shouchella</taxon>
    </lineage>
</organism>
<dbReference type="SUPFAM" id="SSF46785">
    <property type="entry name" value="Winged helix' DNA-binding domain"/>
    <property type="match status" value="1"/>
</dbReference>
<dbReference type="PROSITE" id="PS01332">
    <property type="entry name" value="HTH_RRF2_1"/>
    <property type="match status" value="1"/>
</dbReference>
<dbReference type="InterPro" id="IPR036390">
    <property type="entry name" value="WH_DNA-bd_sf"/>
</dbReference>
<dbReference type="PANTHER" id="PTHR33221:SF9">
    <property type="entry name" value="RRF2 FAMILY PROTEIN"/>
    <property type="match status" value="1"/>
</dbReference>